<accession>A0AAW0C5X6</accession>
<evidence type="ECO:0000313" key="3">
    <source>
        <dbReference type="Proteomes" id="UP001362999"/>
    </source>
</evidence>
<keyword evidence="3" id="KW-1185">Reference proteome</keyword>
<gene>
    <name evidence="2" type="ORF">R3P38DRAFT_2773863</name>
</gene>
<evidence type="ECO:0000256" key="1">
    <source>
        <dbReference type="SAM" id="MobiDB-lite"/>
    </source>
</evidence>
<comment type="caution">
    <text evidence="2">The sequence shown here is derived from an EMBL/GenBank/DDBJ whole genome shotgun (WGS) entry which is preliminary data.</text>
</comment>
<dbReference type="AlphaFoldDB" id="A0AAW0C5X6"/>
<dbReference type="Proteomes" id="UP001362999">
    <property type="component" value="Unassembled WGS sequence"/>
</dbReference>
<dbReference type="EMBL" id="JAWWNJ010000023">
    <property type="protein sequence ID" value="KAK7033473.1"/>
    <property type="molecule type" value="Genomic_DNA"/>
</dbReference>
<feature type="region of interest" description="Disordered" evidence="1">
    <location>
        <begin position="164"/>
        <end position="194"/>
    </location>
</feature>
<name>A0AAW0C5X6_9AGAR</name>
<feature type="region of interest" description="Disordered" evidence="1">
    <location>
        <begin position="210"/>
        <end position="237"/>
    </location>
</feature>
<protein>
    <submittedName>
        <fullName evidence="2">Uncharacterized protein</fullName>
    </submittedName>
</protein>
<organism evidence="2 3">
    <name type="scientific">Favolaschia claudopus</name>
    <dbReference type="NCBI Taxonomy" id="2862362"/>
    <lineage>
        <taxon>Eukaryota</taxon>
        <taxon>Fungi</taxon>
        <taxon>Dikarya</taxon>
        <taxon>Basidiomycota</taxon>
        <taxon>Agaricomycotina</taxon>
        <taxon>Agaricomycetes</taxon>
        <taxon>Agaricomycetidae</taxon>
        <taxon>Agaricales</taxon>
        <taxon>Marasmiineae</taxon>
        <taxon>Mycenaceae</taxon>
        <taxon>Favolaschia</taxon>
    </lineage>
</organism>
<sequence>MTLRGMLDLLPECAEGVGAAERKTNMSVGSKSKIDLRKGGRVTAADDARRRQCGLLGISPDLTKILPTSRLAALNFHGLHDSGWLESALDWCYIPCKCSSVYRPEKGVTRFVTGIWPPAGKDRPPDSKQRHSHELHELFGSSTTRRAAALNSPAERHTKRFFTGNSAAGRQKPPFRLKAAPSPQPHELFSSSRTRRAAARDTFDYIELFPASETPGKSRPPYSKQRPFPESREPFSSWSTRRAAARIALTIQKFIPRAGPLGSFAPGILPPAGKNRSSKLKATSSRATLLVSRRLQISHFKSHPSRIPDIFGNSIFRRPANKVGARNEPKSPRSPRAALFPFSSKLKIKIKNRFFGGRRAPNSYGDVFSPAFKFDVSSSREAQLQHQQVSDFGLLKRAQNQMDSIVSPPNLKPAQTACFNLSAISLQVQKTAELA</sequence>
<proteinExistence type="predicted"/>
<evidence type="ECO:0000313" key="2">
    <source>
        <dbReference type="EMBL" id="KAK7033473.1"/>
    </source>
</evidence>
<reference evidence="2 3" key="1">
    <citation type="journal article" date="2024" name="J Genomics">
        <title>Draft genome sequencing and assembly of Favolaschia claudopus CIRM-BRFM 2984 isolated from oak limbs.</title>
        <authorList>
            <person name="Navarro D."/>
            <person name="Drula E."/>
            <person name="Chaduli D."/>
            <person name="Cazenave R."/>
            <person name="Ahrendt S."/>
            <person name="Wang J."/>
            <person name="Lipzen A."/>
            <person name="Daum C."/>
            <person name="Barry K."/>
            <person name="Grigoriev I.V."/>
            <person name="Favel A."/>
            <person name="Rosso M.N."/>
            <person name="Martin F."/>
        </authorList>
    </citation>
    <scope>NUCLEOTIDE SEQUENCE [LARGE SCALE GENOMIC DNA]</scope>
    <source>
        <strain evidence="2 3">CIRM-BRFM 2984</strain>
    </source>
</reference>